<reference evidence="1" key="1">
    <citation type="submission" date="2021-06" db="EMBL/GenBank/DDBJ databases">
        <title>Propagation of a rapidly emergent carbapenem-resistant Acinetobacter baumannii lineage by various extra-hospital transmission networks.</title>
        <authorList>
            <person name="Calix J."/>
        </authorList>
    </citation>
    <scope>NUCLEOTIDE SEQUENCE</scope>
    <source>
        <strain evidence="1">WU_MDCI_Aw63</strain>
    </source>
</reference>
<comment type="caution">
    <text evidence="1">The sequence shown here is derived from an EMBL/GenBank/DDBJ whole genome shotgun (WGS) entry which is preliminary data.</text>
</comment>
<dbReference type="RefSeq" id="WP_262578721.1">
    <property type="nucleotide sequence ID" value="NZ_JAHPRE010000010.1"/>
</dbReference>
<evidence type="ECO:0000313" key="1">
    <source>
        <dbReference type="EMBL" id="MCU4396092.1"/>
    </source>
</evidence>
<dbReference type="EMBL" id="JAHPRE010000010">
    <property type="protein sequence ID" value="MCU4396092.1"/>
    <property type="molecule type" value="Genomic_DNA"/>
</dbReference>
<dbReference type="Gene3D" id="3.40.630.30">
    <property type="match status" value="1"/>
</dbReference>
<proteinExistence type="predicted"/>
<protein>
    <submittedName>
        <fullName evidence="1">GNAT family N-acetyltransferase</fullName>
    </submittedName>
</protein>
<gene>
    <name evidence="1" type="ORF">KTH64_03715</name>
</gene>
<dbReference type="Proteomes" id="UP001208534">
    <property type="component" value="Unassembled WGS sequence"/>
</dbReference>
<sequence length="130" mass="15328">MHLCNEAFELGEKQIVGLDLELDFDLYQQMDEADILHCLIMRKNGQPIGMHWVYVSATPRHKDKVMAQTDVIYVMPEHRRNSNDLISFSNDYIGKVADIWLISNRGYRDCSKLWHRKGFEEIETVMIKRI</sequence>
<evidence type="ECO:0000313" key="2">
    <source>
        <dbReference type="Proteomes" id="UP001208534"/>
    </source>
</evidence>
<dbReference type="SUPFAM" id="SSF55729">
    <property type="entry name" value="Acyl-CoA N-acyltransferases (Nat)"/>
    <property type="match status" value="1"/>
</dbReference>
<dbReference type="InterPro" id="IPR016181">
    <property type="entry name" value="Acyl_CoA_acyltransferase"/>
</dbReference>
<organism evidence="1 2">
    <name type="scientific">Acinetobacter junii</name>
    <dbReference type="NCBI Taxonomy" id="40215"/>
    <lineage>
        <taxon>Bacteria</taxon>
        <taxon>Pseudomonadati</taxon>
        <taxon>Pseudomonadota</taxon>
        <taxon>Gammaproteobacteria</taxon>
        <taxon>Moraxellales</taxon>
        <taxon>Moraxellaceae</taxon>
        <taxon>Acinetobacter</taxon>
    </lineage>
</organism>
<dbReference type="AlphaFoldDB" id="A0AAW5R605"/>
<accession>A0AAW5R605</accession>
<name>A0AAW5R605_ACIJU</name>